<sequence>MVYIKKYVVILLSCLLSVIFPLTILAKTEMNAEQRTFLSFESKISDLIITSMELLDNMEKMNGKLSEEELYNLALNVREEFATRSKVLSQIKVPEELQNNIQSSLETVKKDLSIGLTELEESMLCFAKYLAGRDQIVYDEYIQRKNTGFRYINGGLTSLSTVALQLNIPTSKSGSIKKAWKKHLK</sequence>
<name>A0A9X0SM20_BACCE</name>
<dbReference type="EMBL" id="LOMO01000123">
    <property type="protein sequence ID" value="KXY37047.1"/>
    <property type="molecule type" value="Genomic_DNA"/>
</dbReference>
<comment type="caution">
    <text evidence="1">The sequence shown here is derived from an EMBL/GenBank/DDBJ whole genome shotgun (WGS) entry which is preliminary data.</text>
</comment>
<dbReference type="Proteomes" id="UP000075476">
    <property type="component" value="Unassembled WGS sequence"/>
</dbReference>
<gene>
    <name evidence="1" type="ORF">AT268_29985</name>
</gene>
<organism evidence="1 2">
    <name type="scientific">Bacillus cereus</name>
    <dbReference type="NCBI Taxonomy" id="1396"/>
    <lineage>
        <taxon>Bacteria</taxon>
        <taxon>Bacillati</taxon>
        <taxon>Bacillota</taxon>
        <taxon>Bacilli</taxon>
        <taxon>Bacillales</taxon>
        <taxon>Bacillaceae</taxon>
        <taxon>Bacillus</taxon>
        <taxon>Bacillus cereus group</taxon>
    </lineage>
</organism>
<accession>A0A9X0SM20</accession>
<dbReference type="RefSeq" id="WP_061663533.1">
    <property type="nucleotide sequence ID" value="NZ_LOMO01000123.1"/>
</dbReference>
<evidence type="ECO:0000313" key="2">
    <source>
        <dbReference type="Proteomes" id="UP000075476"/>
    </source>
</evidence>
<evidence type="ECO:0000313" key="1">
    <source>
        <dbReference type="EMBL" id="KXY37047.1"/>
    </source>
</evidence>
<dbReference type="AlphaFoldDB" id="A0A9X0SM20"/>
<proteinExistence type="predicted"/>
<reference evidence="1 2" key="1">
    <citation type="submission" date="2015-12" db="EMBL/GenBank/DDBJ databases">
        <title>Bacillus cereus Group isolate.</title>
        <authorList>
            <person name="Kovac J."/>
        </authorList>
    </citation>
    <scope>NUCLEOTIDE SEQUENCE [LARGE SCALE GENOMIC DNA]</scope>
    <source>
        <strain evidence="1 2">FSL K6-0073</strain>
    </source>
</reference>
<protein>
    <submittedName>
        <fullName evidence="1">Uncharacterized protein</fullName>
    </submittedName>
</protein>